<evidence type="ECO:0000313" key="2">
    <source>
        <dbReference type="EMBL" id="EDQ99719.1"/>
    </source>
</evidence>
<dbReference type="GeneID" id="6085335"/>
<organism evidence="3">
    <name type="scientific">Laccaria bicolor (strain S238N-H82 / ATCC MYA-4686)</name>
    <name type="common">Bicoloured deceiver</name>
    <name type="synonym">Laccaria laccata var. bicolor</name>
    <dbReference type="NCBI Taxonomy" id="486041"/>
    <lineage>
        <taxon>Eukaryota</taxon>
        <taxon>Fungi</taxon>
        <taxon>Dikarya</taxon>
        <taxon>Basidiomycota</taxon>
        <taxon>Agaricomycotina</taxon>
        <taxon>Agaricomycetes</taxon>
        <taxon>Agaricomycetidae</taxon>
        <taxon>Agaricales</taxon>
        <taxon>Agaricineae</taxon>
        <taxon>Hydnangiaceae</taxon>
        <taxon>Laccaria</taxon>
    </lineage>
</organism>
<dbReference type="HOGENOM" id="CLU_607003_0_0_1"/>
<sequence length="451" mass="49700">MRLSTINDPDFPSTNSFSGPEVPNVILDIVSLPGKDRPARFPPFPSGRIGDPDTFTMDFGHLSLMDSNAHERVSSTEAVNHLPHSAITPSMQHETPVEASISQVMNKEPRNVELRMEESLHTDLEDEIIQILTTTCTADATDIATSASLMVTLSEESSSKSLEKMVESLKPHSKFPISAIADKISAIRAPVAGRPISGSASSKTEEAPLSSSRQSPQPMDVDDDSPNMTKEPSLAIVFDPPSGVHTKELSMKIKPKLTFKYALTYSQTELSKPNKAAVAALQRSTGKKVEGFPNVGDVWIHTNRKADKYWVWQYITGSNNKDGWSDCTASYERDTGTIIHPKHASYTLSRNADASHDDPAYLTTSWVVRRRRDNEIKRQMEEQAAEAARKVAQEQAAELARLADEARKSANSQQSASARVPWRAPSGASQPSSSRSRRRRVTMEEITDDEN</sequence>
<dbReference type="Proteomes" id="UP000001194">
    <property type="component" value="Unassembled WGS sequence"/>
</dbReference>
<dbReference type="RefSeq" id="XP_001889696.1">
    <property type="nucleotide sequence ID" value="XM_001889661.1"/>
</dbReference>
<dbReference type="KEGG" id="lbc:LACBIDRAFT_334834"/>
<accession>B0E0H7</accession>
<dbReference type="InParanoid" id="B0E0H7"/>
<feature type="region of interest" description="Disordered" evidence="1">
    <location>
        <begin position="195"/>
        <end position="239"/>
    </location>
</feature>
<feature type="compositionally biased region" description="Low complexity" evidence="1">
    <location>
        <begin position="423"/>
        <end position="434"/>
    </location>
</feature>
<proteinExistence type="predicted"/>
<evidence type="ECO:0000256" key="1">
    <source>
        <dbReference type="SAM" id="MobiDB-lite"/>
    </source>
</evidence>
<evidence type="ECO:0000313" key="3">
    <source>
        <dbReference type="Proteomes" id="UP000001194"/>
    </source>
</evidence>
<keyword evidence="3" id="KW-1185">Reference proteome</keyword>
<name>B0E0H7_LACBS</name>
<feature type="region of interest" description="Disordered" evidence="1">
    <location>
        <begin position="402"/>
        <end position="451"/>
    </location>
</feature>
<dbReference type="EMBL" id="DS547160">
    <property type="protein sequence ID" value="EDQ99719.1"/>
    <property type="molecule type" value="Genomic_DNA"/>
</dbReference>
<reference evidence="2 3" key="1">
    <citation type="journal article" date="2008" name="Nature">
        <title>The genome of Laccaria bicolor provides insights into mycorrhizal symbiosis.</title>
        <authorList>
            <person name="Martin F."/>
            <person name="Aerts A."/>
            <person name="Ahren D."/>
            <person name="Brun A."/>
            <person name="Danchin E.G.J."/>
            <person name="Duchaussoy F."/>
            <person name="Gibon J."/>
            <person name="Kohler A."/>
            <person name="Lindquist E."/>
            <person name="Pereda V."/>
            <person name="Salamov A."/>
            <person name="Shapiro H.J."/>
            <person name="Wuyts J."/>
            <person name="Blaudez D."/>
            <person name="Buee M."/>
            <person name="Brokstein P."/>
            <person name="Canbaeck B."/>
            <person name="Cohen D."/>
            <person name="Courty P.E."/>
            <person name="Coutinho P.M."/>
            <person name="Delaruelle C."/>
            <person name="Detter J.C."/>
            <person name="Deveau A."/>
            <person name="DiFazio S."/>
            <person name="Duplessis S."/>
            <person name="Fraissinet-Tachet L."/>
            <person name="Lucic E."/>
            <person name="Frey-Klett P."/>
            <person name="Fourrey C."/>
            <person name="Feussner I."/>
            <person name="Gay G."/>
            <person name="Grimwood J."/>
            <person name="Hoegger P.J."/>
            <person name="Jain P."/>
            <person name="Kilaru S."/>
            <person name="Labbe J."/>
            <person name="Lin Y.C."/>
            <person name="Legue V."/>
            <person name="Le Tacon F."/>
            <person name="Marmeisse R."/>
            <person name="Melayah D."/>
            <person name="Montanini B."/>
            <person name="Muratet M."/>
            <person name="Nehls U."/>
            <person name="Niculita-Hirzel H."/>
            <person name="Oudot-Le Secq M.P."/>
            <person name="Peter M."/>
            <person name="Quesneville H."/>
            <person name="Rajashekar B."/>
            <person name="Reich M."/>
            <person name="Rouhier N."/>
            <person name="Schmutz J."/>
            <person name="Yin T."/>
            <person name="Chalot M."/>
            <person name="Henrissat B."/>
            <person name="Kuees U."/>
            <person name="Lucas S."/>
            <person name="Van de Peer Y."/>
            <person name="Podila G.K."/>
            <person name="Polle A."/>
            <person name="Pukkila P.J."/>
            <person name="Richardson P.M."/>
            <person name="Rouze P."/>
            <person name="Sanders I.R."/>
            <person name="Stajich J.E."/>
            <person name="Tunlid A."/>
            <person name="Tuskan G."/>
            <person name="Grigoriev I.V."/>
        </authorList>
    </citation>
    <scope>NUCLEOTIDE SEQUENCE [LARGE SCALE GENOMIC DNA]</scope>
    <source>
        <strain evidence="3">S238N-H82 / ATCC MYA-4686</strain>
    </source>
</reference>
<gene>
    <name evidence="2" type="ORF">LACBIDRAFT_334834</name>
</gene>
<protein>
    <submittedName>
        <fullName evidence="2">Predicted protein</fullName>
    </submittedName>
</protein>
<dbReference type="AlphaFoldDB" id="B0E0H7"/>